<accession>A0AA50KAD2</accession>
<name>A0AA50KAD2_9GAMM</name>
<protein>
    <submittedName>
        <fullName evidence="1">Uncharacterized protein</fullName>
    </submittedName>
</protein>
<dbReference type="EMBL" id="CP132914">
    <property type="protein sequence ID" value="WMB71066.1"/>
    <property type="molecule type" value="Genomic_DNA"/>
</dbReference>
<proteinExistence type="predicted"/>
<dbReference type="Proteomes" id="UP001236800">
    <property type="component" value="Chromosome"/>
</dbReference>
<gene>
    <name evidence="1" type="ORF">RA178_11405</name>
</gene>
<dbReference type="AlphaFoldDB" id="A0AA50KAD2"/>
<organism evidence="1">
    <name type="scientific">Shewanella oncorhynchi</name>
    <dbReference type="NCBI Taxonomy" id="2726434"/>
    <lineage>
        <taxon>Bacteria</taxon>
        <taxon>Pseudomonadati</taxon>
        <taxon>Pseudomonadota</taxon>
        <taxon>Gammaproteobacteria</taxon>
        <taxon>Alteromonadales</taxon>
        <taxon>Shewanellaceae</taxon>
        <taxon>Shewanella</taxon>
    </lineage>
</organism>
<dbReference type="RefSeq" id="WP_219250804.1">
    <property type="nucleotide sequence ID" value="NZ_CP132914.1"/>
</dbReference>
<dbReference type="KEGG" id="sog:RA178_11405"/>
<dbReference type="GeneID" id="301339798"/>
<reference evidence="1" key="1">
    <citation type="submission" date="2023-08" db="EMBL/GenBank/DDBJ databases">
        <title>Complete genome sequence of Shewanella oncorhynchi Z-P2, a siderophore putrebactin-producing bacterium.</title>
        <authorList>
            <person name="Zhang Y."/>
        </authorList>
    </citation>
    <scope>NUCLEOTIDE SEQUENCE</scope>
    <source>
        <strain evidence="1">Z-P2</strain>
    </source>
</reference>
<sequence>MNANTELLKALSVFFEQYSQEQQSRLRLTLIAELQRMRLELEQYESSDNIEGLKHQFTGIARYLQLKDMLSVMDVCEREQFEYQLCSLLKAVMDYANEL</sequence>
<evidence type="ECO:0000313" key="1">
    <source>
        <dbReference type="EMBL" id="WMB71066.1"/>
    </source>
</evidence>